<evidence type="ECO:0000313" key="2">
    <source>
        <dbReference type="EMBL" id="SDX97947.1"/>
    </source>
</evidence>
<organism evidence="2 3">
    <name type="scientific">Micromonospora pattaloongensis</name>
    <dbReference type="NCBI Taxonomy" id="405436"/>
    <lineage>
        <taxon>Bacteria</taxon>
        <taxon>Bacillati</taxon>
        <taxon>Actinomycetota</taxon>
        <taxon>Actinomycetes</taxon>
        <taxon>Micromonosporales</taxon>
        <taxon>Micromonosporaceae</taxon>
        <taxon>Micromonospora</taxon>
    </lineage>
</organism>
<keyword evidence="1" id="KW-1133">Transmembrane helix</keyword>
<proteinExistence type="predicted"/>
<name>A0A1H3G4I5_9ACTN</name>
<gene>
    <name evidence="2" type="ORF">SAMN05444365_101274</name>
</gene>
<keyword evidence="1" id="KW-0812">Transmembrane</keyword>
<dbReference type="EMBL" id="FNPH01000001">
    <property type="protein sequence ID" value="SDX97947.1"/>
    <property type="molecule type" value="Genomic_DNA"/>
</dbReference>
<keyword evidence="1" id="KW-0472">Membrane</keyword>
<feature type="transmembrane region" description="Helical" evidence="1">
    <location>
        <begin position="12"/>
        <end position="37"/>
    </location>
</feature>
<evidence type="ECO:0000313" key="3">
    <source>
        <dbReference type="Proteomes" id="UP000242415"/>
    </source>
</evidence>
<dbReference type="RefSeq" id="WP_091550358.1">
    <property type="nucleotide sequence ID" value="NZ_FNPH01000001.1"/>
</dbReference>
<dbReference type="AlphaFoldDB" id="A0A1H3G4I5"/>
<evidence type="ECO:0000256" key="1">
    <source>
        <dbReference type="SAM" id="Phobius"/>
    </source>
</evidence>
<dbReference type="Proteomes" id="UP000242415">
    <property type="component" value="Unassembled WGS sequence"/>
</dbReference>
<protein>
    <submittedName>
        <fullName evidence="2">Uncharacterized protein</fullName>
    </submittedName>
</protein>
<reference evidence="3" key="1">
    <citation type="submission" date="2016-10" db="EMBL/GenBank/DDBJ databases">
        <authorList>
            <person name="Varghese N."/>
            <person name="Submissions S."/>
        </authorList>
    </citation>
    <scope>NUCLEOTIDE SEQUENCE [LARGE SCALE GENOMIC DNA]</scope>
    <source>
        <strain evidence="3">DSM 45245</strain>
    </source>
</reference>
<sequence length="59" mass="6003">MDVVVGTTGRREMLVVLVLAAVGVLLALLAAFTPWYAAPVDRSAVVDVTVPAPPGNDAG</sequence>
<dbReference type="STRING" id="405436.SAMN05444365_101274"/>
<accession>A0A1H3G4I5</accession>
<keyword evidence="3" id="KW-1185">Reference proteome</keyword>